<dbReference type="Proteomes" id="UP001220225">
    <property type="component" value="Unassembled WGS sequence"/>
</dbReference>
<dbReference type="GO" id="GO:0008866">
    <property type="term" value="F:fructuronate reductase activity"/>
    <property type="evidence" value="ECO:0007669"/>
    <property type="project" value="UniProtKB-EC"/>
</dbReference>
<dbReference type="PRINTS" id="PR00084">
    <property type="entry name" value="MTLDHDRGNASE"/>
</dbReference>
<dbReference type="PANTHER" id="PTHR43362">
    <property type="entry name" value="MANNITOL DEHYDROGENASE DSF1-RELATED"/>
    <property type="match status" value="1"/>
</dbReference>
<accession>A0ABT5LSV5</accession>
<dbReference type="InterPro" id="IPR000669">
    <property type="entry name" value="Mannitol_DH"/>
</dbReference>
<dbReference type="InterPro" id="IPR013131">
    <property type="entry name" value="Mannitol_DH_N"/>
</dbReference>
<dbReference type="Pfam" id="PF01232">
    <property type="entry name" value="Mannitol_dh"/>
    <property type="match status" value="1"/>
</dbReference>
<keyword evidence="2" id="KW-0520">NAD</keyword>
<gene>
    <name evidence="5" type="ORF">PSI14_11760</name>
</gene>
<name>A0ABT5LSV5_9GAMM</name>
<evidence type="ECO:0000313" key="6">
    <source>
        <dbReference type="Proteomes" id="UP001220225"/>
    </source>
</evidence>
<evidence type="ECO:0000259" key="3">
    <source>
        <dbReference type="Pfam" id="PF01232"/>
    </source>
</evidence>
<dbReference type="Gene3D" id="3.40.50.720">
    <property type="entry name" value="NAD(P)-binding Rossmann-like Domain"/>
    <property type="match status" value="1"/>
</dbReference>
<feature type="domain" description="Mannitol dehydrogenase C-terminal" evidence="4">
    <location>
        <begin position="283"/>
        <end position="488"/>
    </location>
</feature>
<evidence type="ECO:0000313" key="5">
    <source>
        <dbReference type="EMBL" id="MDC9597510.1"/>
    </source>
</evidence>
<proteinExistence type="predicted"/>
<dbReference type="RefSeq" id="WP_273576066.1">
    <property type="nucleotide sequence ID" value="NZ_JAQRFN010000013.1"/>
</dbReference>
<evidence type="ECO:0000256" key="1">
    <source>
        <dbReference type="ARBA" id="ARBA00023002"/>
    </source>
</evidence>
<dbReference type="EMBL" id="JAQRFN010000013">
    <property type="protein sequence ID" value="MDC9597510.1"/>
    <property type="molecule type" value="Genomic_DNA"/>
</dbReference>
<keyword evidence="6" id="KW-1185">Reference proteome</keyword>
<dbReference type="InterPro" id="IPR023027">
    <property type="entry name" value="Mannitol_DH_CS"/>
</dbReference>
<dbReference type="InterPro" id="IPR036291">
    <property type="entry name" value="NAD(P)-bd_dom_sf"/>
</dbReference>
<dbReference type="SUPFAM" id="SSF51735">
    <property type="entry name" value="NAD(P)-binding Rossmann-fold domains"/>
    <property type="match status" value="1"/>
</dbReference>
<comment type="caution">
    <text evidence="5">The sequence shown here is derived from an EMBL/GenBank/DDBJ whole genome shotgun (WGS) entry which is preliminary data.</text>
</comment>
<dbReference type="SUPFAM" id="SSF48179">
    <property type="entry name" value="6-phosphogluconate dehydrogenase C-terminal domain-like"/>
    <property type="match status" value="1"/>
</dbReference>
<dbReference type="InterPro" id="IPR013118">
    <property type="entry name" value="Mannitol_DH_C"/>
</dbReference>
<evidence type="ECO:0000259" key="4">
    <source>
        <dbReference type="Pfam" id="PF08125"/>
    </source>
</evidence>
<reference evidence="5 6" key="1">
    <citation type="submission" date="2023-02" db="EMBL/GenBank/DDBJ databases">
        <title>Entomopathogenic bacteria.</title>
        <authorList>
            <person name="Machado R.A."/>
        </authorList>
    </citation>
    <scope>NUCLEOTIDE SEQUENCE [LARGE SCALE GENOMIC DNA]</scope>
    <source>
        <strain evidence="5 6">XENO-2</strain>
    </source>
</reference>
<organism evidence="5 6">
    <name type="scientific">Xenorhabdus anantnagensis</name>
    <dbReference type="NCBI Taxonomy" id="3025875"/>
    <lineage>
        <taxon>Bacteria</taxon>
        <taxon>Pseudomonadati</taxon>
        <taxon>Pseudomonadota</taxon>
        <taxon>Gammaproteobacteria</taxon>
        <taxon>Enterobacterales</taxon>
        <taxon>Morganellaceae</taxon>
        <taxon>Xenorhabdus</taxon>
    </lineage>
</organism>
<dbReference type="Pfam" id="PF08125">
    <property type="entry name" value="Mannitol_dh_C"/>
    <property type="match status" value="1"/>
</dbReference>
<dbReference type="InterPro" id="IPR050988">
    <property type="entry name" value="Mannitol_DH/Oxidoreductase"/>
</dbReference>
<keyword evidence="1 5" id="KW-0560">Oxidoreductase</keyword>
<dbReference type="InterPro" id="IPR008927">
    <property type="entry name" value="6-PGluconate_DH-like_C_sf"/>
</dbReference>
<evidence type="ECO:0000256" key="2">
    <source>
        <dbReference type="ARBA" id="ARBA00023027"/>
    </source>
</evidence>
<protein>
    <submittedName>
        <fullName evidence="5">Fructuronate reductase</fullName>
        <ecNumber evidence="5">1.1.1.57</ecNumber>
    </submittedName>
</protein>
<feature type="domain" description="Mannitol dehydrogenase N-terminal" evidence="3">
    <location>
        <begin position="25"/>
        <end position="274"/>
    </location>
</feature>
<dbReference type="EC" id="1.1.1.57" evidence="5"/>
<dbReference type="PROSITE" id="PS00974">
    <property type="entry name" value="MANNITOL_DHGENASE"/>
    <property type="match status" value="1"/>
</dbReference>
<dbReference type="InterPro" id="IPR013328">
    <property type="entry name" value="6PGD_dom2"/>
</dbReference>
<dbReference type="PANTHER" id="PTHR43362:SF7">
    <property type="entry name" value="D-MANNONATE OXIDOREDUCTASE"/>
    <property type="match status" value="1"/>
</dbReference>
<dbReference type="Gene3D" id="1.10.1040.10">
    <property type="entry name" value="N-(1-d-carboxylethyl)-l-norvaline Dehydrogenase, domain 2"/>
    <property type="match status" value="1"/>
</dbReference>
<dbReference type="NCBIfam" id="NF011611">
    <property type="entry name" value="PRK15037.1"/>
    <property type="match status" value="1"/>
</dbReference>
<sequence>MEKNLVNVVTSVPCPRWTTERLTSRMVHLGCGAFHRAHQALYTHHVLEQTDSDWGFCEVNLMLNDASLIENLKKQSMRYTVAEKGQEGITLKIIGSMKEGMHPLIDGVQAIIEKMAHPDVAIISLTITEKGYCTDAATGRLDPNNVLIIKDLANPAVPRSAIGYITAALKLRFERSLPAVTILSCDNVRENGHVAREAVLSLARLQDENLAQWIENQVTFPCTMVDRIVPAATPETLTEIAQRLGVEDPCAIACEPFRQWVIEDNFVNGRPDWDLAGAQFVDDVAPFEMMKLRMLNGAHSFLAYLGYLGGYAHISDTMTNADYRRAVYALMLNEQAPTLSMPEDTDLVAYVDNLIERFANPALKHQTWQIAMDGSQKLPQRMVDSIEWHLVQSSDYGRDYRHLALGVAGWMRYISGVDEQGRPIDVRDPLKATFAAIFAKYDYAKYGHSVAVVEEVVKALLAIESIFGKKLAKNREFVDNVTKAYQKLLKVGARQAIAAL</sequence>